<gene>
    <name evidence="1" type="ORF">E4680_13290</name>
</gene>
<dbReference type="RefSeq" id="WP_135282908.1">
    <property type="nucleotide sequence ID" value="NZ_SRIO01000034.1"/>
</dbReference>
<accession>A0A4Z0F755</accession>
<keyword evidence="2" id="KW-1185">Reference proteome</keyword>
<organism evidence="1 2">
    <name type="scientific">Candidatus Macondimonas diazotrophica</name>
    <dbReference type="NCBI Taxonomy" id="2305248"/>
    <lineage>
        <taxon>Bacteria</taxon>
        <taxon>Pseudomonadati</taxon>
        <taxon>Pseudomonadota</taxon>
        <taxon>Gammaproteobacteria</taxon>
        <taxon>Chromatiales</taxon>
        <taxon>Ectothiorhodospiraceae</taxon>
        <taxon>Candidatus Macondimonas</taxon>
    </lineage>
</organism>
<protein>
    <submittedName>
        <fullName evidence="1">Uncharacterized protein</fullName>
    </submittedName>
</protein>
<name>A0A4Z0F755_9GAMM</name>
<dbReference type="AlphaFoldDB" id="A0A4Z0F755"/>
<proteinExistence type="predicted"/>
<sequence length="393" mass="42397">MAYVETTIPGVGNAAAHGRNGHKNLFWRLRQIATGRAWLAQSAYSGTGNGVIVETDSAVAAPTETWTLTCTDATTPGAEVWSVSGSVSGAQANATTGVAYNNGIIQFQITAGGTNFAVNDQFTLAATASPLPSAQRWTLNAEDYSTADWTILLQGPNISGFSDVFCGFKTLQSVPSDYYNIVLQGAIGYVASNPWASQPNMVRATVPLWQFDIPCGISVTDLKIAFWVNVEGNTDAGYTGLYLPNMTPNEYDFPMLVSGSISGESTTRYSDTSRVLGMLSNATRQRIYFIDGTWKTVEPWPWFADNNSSDLTLGLNTTEPTQDATPADQRQLLPIHLMDASNGLYGTLQDVFFISGFALAVGDVIDDGAGNTFKVVRNIHRTGVRDYIAFRRA</sequence>
<dbReference type="OrthoDB" id="1633523at2"/>
<evidence type="ECO:0000313" key="2">
    <source>
        <dbReference type="Proteomes" id="UP000297890"/>
    </source>
</evidence>
<reference evidence="1 2" key="1">
    <citation type="journal article" date="2019" name="ISME J.">
        <title>Candidatus Macondimonas diazotrophica, a novel gammaproteobacterial genus dominating crude-oil-contaminated coastal sediments.</title>
        <authorList>
            <person name="Karthikeyan S."/>
            <person name="Konstantinidis K."/>
        </authorList>
    </citation>
    <scope>NUCLEOTIDE SEQUENCE [LARGE SCALE GENOMIC DNA]</scope>
    <source>
        <strain evidence="1 2">KTK01</strain>
    </source>
</reference>
<dbReference type="EMBL" id="SRIO01000034">
    <property type="protein sequence ID" value="TFZ81231.1"/>
    <property type="molecule type" value="Genomic_DNA"/>
</dbReference>
<dbReference type="Proteomes" id="UP000297890">
    <property type="component" value="Unassembled WGS sequence"/>
</dbReference>
<comment type="caution">
    <text evidence="1">The sequence shown here is derived from an EMBL/GenBank/DDBJ whole genome shotgun (WGS) entry which is preliminary data.</text>
</comment>
<evidence type="ECO:0000313" key="1">
    <source>
        <dbReference type="EMBL" id="TFZ81231.1"/>
    </source>
</evidence>